<evidence type="ECO:0000259" key="1">
    <source>
        <dbReference type="Pfam" id="PF00656"/>
    </source>
</evidence>
<name>A0A0C3AV44_SERVB</name>
<proteinExistence type="predicted"/>
<dbReference type="Gene3D" id="3.40.50.1460">
    <property type="match status" value="1"/>
</dbReference>
<dbReference type="AlphaFoldDB" id="A0A0C3AV44"/>
<dbReference type="GO" id="GO:0006508">
    <property type="term" value="P:proteolysis"/>
    <property type="evidence" value="ECO:0007669"/>
    <property type="project" value="InterPro"/>
</dbReference>
<gene>
    <name evidence="2" type="ORF">M408DRAFT_28198</name>
</gene>
<protein>
    <recommendedName>
        <fullName evidence="1">Peptidase C14 caspase domain-containing protein</fullName>
    </recommendedName>
</protein>
<reference evidence="3" key="2">
    <citation type="submission" date="2015-01" db="EMBL/GenBank/DDBJ databases">
        <title>Evolutionary Origins and Diversification of the Mycorrhizal Mutualists.</title>
        <authorList>
            <consortium name="DOE Joint Genome Institute"/>
            <consortium name="Mycorrhizal Genomics Consortium"/>
            <person name="Kohler A."/>
            <person name="Kuo A."/>
            <person name="Nagy L.G."/>
            <person name="Floudas D."/>
            <person name="Copeland A."/>
            <person name="Barry K.W."/>
            <person name="Cichocki N."/>
            <person name="Veneault-Fourrey C."/>
            <person name="LaButti K."/>
            <person name="Lindquist E.A."/>
            <person name="Lipzen A."/>
            <person name="Lundell T."/>
            <person name="Morin E."/>
            <person name="Murat C."/>
            <person name="Riley R."/>
            <person name="Ohm R."/>
            <person name="Sun H."/>
            <person name="Tunlid A."/>
            <person name="Henrissat B."/>
            <person name="Grigoriev I.V."/>
            <person name="Hibbett D.S."/>
            <person name="Martin F."/>
        </authorList>
    </citation>
    <scope>NUCLEOTIDE SEQUENCE [LARGE SCALE GENOMIC DNA]</scope>
    <source>
        <strain evidence="3">MAFF 305830</strain>
    </source>
</reference>
<dbReference type="OrthoDB" id="3223806at2759"/>
<evidence type="ECO:0000313" key="2">
    <source>
        <dbReference type="EMBL" id="KIM23086.1"/>
    </source>
</evidence>
<dbReference type="InterPro" id="IPR011600">
    <property type="entry name" value="Pept_C14_caspase"/>
</dbReference>
<keyword evidence="3" id="KW-1185">Reference proteome</keyword>
<reference evidence="2 3" key="1">
    <citation type="submission" date="2014-04" db="EMBL/GenBank/DDBJ databases">
        <authorList>
            <consortium name="DOE Joint Genome Institute"/>
            <person name="Kuo A."/>
            <person name="Zuccaro A."/>
            <person name="Kohler A."/>
            <person name="Nagy L.G."/>
            <person name="Floudas D."/>
            <person name="Copeland A."/>
            <person name="Barry K.W."/>
            <person name="Cichocki N."/>
            <person name="Veneault-Fourrey C."/>
            <person name="LaButti K."/>
            <person name="Lindquist E.A."/>
            <person name="Lipzen A."/>
            <person name="Lundell T."/>
            <person name="Morin E."/>
            <person name="Murat C."/>
            <person name="Sun H."/>
            <person name="Tunlid A."/>
            <person name="Henrissat B."/>
            <person name="Grigoriev I.V."/>
            <person name="Hibbett D.S."/>
            <person name="Martin F."/>
            <person name="Nordberg H.P."/>
            <person name="Cantor M.N."/>
            <person name="Hua S.X."/>
        </authorList>
    </citation>
    <scope>NUCLEOTIDE SEQUENCE [LARGE SCALE GENOMIC DNA]</scope>
    <source>
        <strain evidence="2 3">MAFF 305830</strain>
    </source>
</reference>
<dbReference type="Proteomes" id="UP000054097">
    <property type="component" value="Unassembled WGS sequence"/>
</dbReference>
<sequence length="276" mass="30050">MSSDIDDLEGATSDARAMQKYLEQTLGIASKHIKMLLDQEATRAAILDSICAMKQNPGINPGDSILIFYAGYGTVAKAPGSWDIDSALIQLLAPHDILSKVDGRMINGIPDRTIGALLEELSVVKGDNITVVLDCCYNYFPTRDDTNKVNSRRSVRCFEMPQDVQLPSDLDQDIWQGHQGLHTSPGFLKSGLSSHVLLTACGPMESAQEHNGRGYFTRALLDTFSTFGVHEATYTGIIRRLPCLPGQTHSAKALIISAFASMPWPQSASASCILYD</sequence>
<organism evidence="2 3">
    <name type="scientific">Serendipita vermifera MAFF 305830</name>
    <dbReference type="NCBI Taxonomy" id="933852"/>
    <lineage>
        <taxon>Eukaryota</taxon>
        <taxon>Fungi</taxon>
        <taxon>Dikarya</taxon>
        <taxon>Basidiomycota</taxon>
        <taxon>Agaricomycotina</taxon>
        <taxon>Agaricomycetes</taxon>
        <taxon>Sebacinales</taxon>
        <taxon>Serendipitaceae</taxon>
        <taxon>Serendipita</taxon>
    </lineage>
</organism>
<evidence type="ECO:0000313" key="3">
    <source>
        <dbReference type="Proteomes" id="UP000054097"/>
    </source>
</evidence>
<feature type="domain" description="Peptidase C14 caspase" evidence="1">
    <location>
        <begin position="7"/>
        <end position="267"/>
    </location>
</feature>
<dbReference type="Pfam" id="PF00656">
    <property type="entry name" value="Peptidase_C14"/>
    <property type="match status" value="1"/>
</dbReference>
<accession>A0A0C3AV44</accession>
<dbReference type="GO" id="GO:0004197">
    <property type="term" value="F:cysteine-type endopeptidase activity"/>
    <property type="evidence" value="ECO:0007669"/>
    <property type="project" value="InterPro"/>
</dbReference>
<dbReference type="HOGENOM" id="CLU_1008897_0_0_1"/>
<dbReference type="EMBL" id="KN824343">
    <property type="protein sequence ID" value="KIM23086.1"/>
    <property type="molecule type" value="Genomic_DNA"/>
</dbReference>